<dbReference type="GO" id="GO:0015095">
    <property type="term" value="F:magnesium ion transmembrane transporter activity"/>
    <property type="evidence" value="ECO:0007669"/>
    <property type="project" value="InterPro"/>
</dbReference>
<dbReference type="Pfam" id="PF05653">
    <property type="entry name" value="Mg_trans_NIPA"/>
    <property type="match status" value="1"/>
</dbReference>
<dbReference type="GO" id="GO:0016020">
    <property type="term" value="C:membrane"/>
    <property type="evidence" value="ECO:0007669"/>
    <property type="project" value="UniProtKB-SubCell"/>
</dbReference>
<name>M7NM33_PNEMU</name>
<dbReference type="RefSeq" id="XP_007873889.1">
    <property type="nucleotide sequence ID" value="XM_007875698.2"/>
</dbReference>
<keyword evidence="4 5" id="KW-0472">Membrane</keyword>
<evidence type="ECO:0000256" key="4">
    <source>
        <dbReference type="ARBA" id="ARBA00023136"/>
    </source>
</evidence>
<dbReference type="PANTHER" id="PTHR12570:SF92">
    <property type="entry name" value="SPICHTHYIN, ISOFORM B"/>
    <property type="match status" value="1"/>
</dbReference>
<gene>
    <name evidence="6" type="ORF">PNEG_01913</name>
</gene>
<protein>
    <recommendedName>
        <fullName evidence="8">Magnesium transporter NIPA2</fullName>
    </recommendedName>
</protein>
<evidence type="ECO:0000313" key="6">
    <source>
        <dbReference type="EMBL" id="EMR09728.1"/>
    </source>
</evidence>
<evidence type="ECO:0000256" key="2">
    <source>
        <dbReference type="ARBA" id="ARBA00022692"/>
    </source>
</evidence>
<evidence type="ECO:0000256" key="3">
    <source>
        <dbReference type="ARBA" id="ARBA00022989"/>
    </source>
</evidence>
<dbReference type="AlphaFoldDB" id="M7NM33"/>
<accession>M7NM33</accession>
<dbReference type="eggNOG" id="KOG2922">
    <property type="taxonomic scope" value="Eukaryota"/>
</dbReference>
<organism evidence="6 7">
    <name type="scientific">Pneumocystis murina (strain B123)</name>
    <name type="common">Mouse pneumocystis pneumonia agent</name>
    <name type="synonym">Pneumocystis carinii f. sp. muris</name>
    <dbReference type="NCBI Taxonomy" id="1069680"/>
    <lineage>
        <taxon>Eukaryota</taxon>
        <taxon>Fungi</taxon>
        <taxon>Dikarya</taxon>
        <taxon>Ascomycota</taxon>
        <taxon>Taphrinomycotina</taxon>
        <taxon>Pneumocystomycetes</taxon>
        <taxon>Pneumocystaceae</taxon>
        <taxon>Pneumocystis</taxon>
    </lineage>
</organism>
<dbReference type="GeneID" id="19895607"/>
<dbReference type="STRING" id="1069680.M7NM33"/>
<dbReference type="VEuPathDB" id="FungiDB:PNEG_01913"/>
<dbReference type="Proteomes" id="UP000011958">
    <property type="component" value="Unassembled WGS sequence"/>
</dbReference>
<reference evidence="7" key="1">
    <citation type="journal article" date="2016" name="Nat. Commun.">
        <title>Genome analysis of three Pneumocystis species reveals adaptation mechanisms to life exclusively in mammalian hosts.</title>
        <authorList>
            <person name="Ma L."/>
            <person name="Chen Z."/>
            <person name="Huang D.W."/>
            <person name="Kutty G."/>
            <person name="Ishihara M."/>
            <person name="Wang H."/>
            <person name="Abouelleil A."/>
            <person name="Bishop L."/>
            <person name="Davey E."/>
            <person name="Deng R."/>
            <person name="Deng X."/>
            <person name="Fan L."/>
            <person name="Fantoni G."/>
            <person name="Fitzgerald M."/>
            <person name="Gogineni E."/>
            <person name="Goldberg J.M."/>
            <person name="Handley G."/>
            <person name="Hu X."/>
            <person name="Huber C."/>
            <person name="Jiao X."/>
            <person name="Jones K."/>
            <person name="Levin J.Z."/>
            <person name="Liu Y."/>
            <person name="Macdonald P."/>
            <person name="Melnikov A."/>
            <person name="Raley C."/>
            <person name="Sassi M."/>
            <person name="Sherman B.T."/>
            <person name="Song X."/>
            <person name="Sykes S."/>
            <person name="Tran B."/>
            <person name="Walsh L."/>
            <person name="Xia Y."/>
            <person name="Yang J."/>
            <person name="Young S."/>
            <person name="Zeng Q."/>
            <person name="Zheng X."/>
            <person name="Stephens R."/>
            <person name="Nusbaum C."/>
            <person name="Birren B.W."/>
            <person name="Azadi P."/>
            <person name="Lempicki R.A."/>
            <person name="Cuomo C.A."/>
            <person name="Kovacs J.A."/>
        </authorList>
    </citation>
    <scope>NUCLEOTIDE SEQUENCE [LARGE SCALE GENOMIC DNA]</scope>
    <source>
        <strain evidence="7">B123</strain>
    </source>
</reference>
<keyword evidence="3 5" id="KW-1133">Transmembrane helix</keyword>
<comment type="subcellular location">
    <subcellularLocation>
        <location evidence="1">Membrane</location>
        <topology evidence="1">Multi-pass membrane protein</topology>
    </subcellularLocation>
</comment>
<dbReference type="SUPFAM" id="SSF103481">
    <property type="entry name" value="Multidrug resistance efflux transporter EmrE"/>
    <property type="match status" value="1"/>
</dbReference>
<feature type="transmembrane region" description="Helical" evidence="5">
    <location>
        <begin position="174"/>
        <end position="198"/>
    </location>
</feature>
<comment type="caution">
    <text evidence="6">The sequence shown here is derived from an EMBL/GenBank/DDBJ whole genome shotgun (WGS) entry which is preliminary data.</text>
</comment>
<proteinExistence type="predicted"/>
<feature type="transmembrane region" description="Helical" evidence="5">
    <location>
        <begin position="273"/>
        <end position="293"/>
    </location>
</feature>
<evidence type="ECO:0000256" key="5">
    <source>
        <dbReference type="SAM" id="Phobius"/>
    </source>
</evidence>
<feature type="transmembrane region" description="Helical" evidence="5">
    <location>
        <begin position="142"/>
        <end position="162"/>
    </location>
</feature>
<feature type="transmembrane region" description="Helical" evidence="5">
    <location>
        <begin position="50"/>
        <end position="69"/>
    </location>
</feature>
<dbReference type="OMA" id="VTPIYFT"/>
<keyword evidence="7" id="KW-1185">Reference proteome</keyword>
<feature type="transmembrane region" description="Helical" evidence="5">
    <location>
        <begin position="103"/>
        <end position="121"/>
    </location>
</feature>
<dbReference type="EMBL" id="AFWA02000009">
    <property type="protein sequence ID" value="EMR09728.1"/>
    <property type="molecule type" value="Genomic_DNA"/>
</dbReference>
<sequence length="509" mass="56675">MNKKLIGFLLALASGFFIGTSFVIKKKGLLDTTRSRGLVAGQGHAYLKNGIWWTGMIIMIIGELCNFIAYAFASAILVTPLGAMSIVVCSVGSSIFLKERLSFVGKVGCGFCIIGVCMIVINAPEQDSLEKIQEVAKEMISVVFLSYTAIVFFICFIIGVWIGPRWGNKSVFVYISISSLVGGITVVCTQGFGMSIVSAISGVPDQLTHWFLYFLGISIIIMILVEINYLNKALNIFNTAIVTPIYFTYFTTCTIVSTAVLHRGFHGPPISIVDVFLGFLTIVGGIILLQFSIGADNTSDTDMLSTDLSNIQKAVDAVTDADILDPGPAAIRGTFSFRQMDRKFSETSSNNFMRRISYSSVEFQKFTLQSSFLSEKNHINSKNNTEKIPTFSQSLTTKTHDFDTHNNTTFSSQLSIQKQPLQKNEYYSEKPNKDKDKDKDNICNLSKFISHSADDFLYFIYKYLLFARVTVHHDTFPTNMHTDFHNKKLVYQQSTTSNTDNDISHLHVP</sequence>
<feature type="transmembrane region" description="Helical" evidence="5">
    <location>
        <begin position="76"/>
        <end position="97"/>
    </location>
</feature>
<dbReference type="OrthoDB" id="6428174at2759"/>
<dbReference type="InterPro" id="IPR037185">
    <property type="entry name" value="EmrE-like"/>
</dbReference>
<dbReference type="PANTHER" id="PTHR12570">
    <property type="match status" value="1"/>
</dbReference>
<keyword evidence="2 5" id="KW-0812">Transmembrane</keyword>
<feature type="transmembrane region" description="Helical" evidence="5">
    <location>
        <begin position="236"/>
        <end position="261"/>
    </location>
</feature>
<evidence type="ECO:0000256" key="1">
    <source>
        <dbReference type="ARBA" id="ARBA00004141"/>
    </source>
</evidence>
<dbReference type="HOGENOM" id="CLU_012349_0_0_1"/>
<evidence type="ECO:0000313" key="7">
    <source>
        <dbReference type="Proteomes" id="UP000011958"/>
    </source>
</evidence>
<dbReference type="InterPro" id="IPR008521">
    <property type="entry name" value="Mg_trans_NIPA"/>
</dbReference>
<evidence type="ECO:0008006" key="8">
    <source>
        <dbReference type="Google" id="ProtNLM"/>
    </source>
</evidence>
<feature type="transmembrane region" description="Helical" evidence="5">
    <location>
        <begin position="210"/>
        <end position="230"/>
    </location>
</feature>